<dbReference type="PROSITE" id="PS50234">
    <property type="entry name" value="VWFA"/>
    <property type="match status" value="1"/>
</dbReference>
<dbReference type="Pfam" id="PF13768">
    <property type="entry name" value="VWA_3"/>
    <property type="match status" value="1"/>
</dbReference>
<dbReference type="SUPFAM" id="SSF58038">
    <property type="entry name" value="SNARE fusion complex"/>
    <property type="match status" value="1"/>
</dbReference>
<evidence type="ECO:0000259" key="2">
    <source>
        <dbReference type="PROSITE" id="PS50192"/>
    </source>
</evidence>
<dbReference type="InterPro" id="IPR000727">
    <property type="entry name" value="T_SNARE_dom"/>
</dbReference>
<dbReference type="SMART" id="SM00609">
    <property type="entry name" value="VIT"/>
    <property type="match status" value="1"/>
</dbReference>
<feature type="region of interest" description="Disordered" evidence="1">
    <location>
        <begin position="715"/>
        <end position="840"/>
    </location>
</feature>
<dbReference type="InterPro" id="IPR002035">
    <property type="entry name" value="VWF_A"/>
</dbReference>
<evidence type="ECO:0000259" key="4">
    <source>
        <dbReference type="PROSITE" id="PS51468"/>
    </source>
</evidence>
<dbReference type="STRING" id="1231657.A0A1Y1ZDT1"/>
<feature type="compositionally biased region" description="Polar residues" evidence="1">
    <location>
        <begin position="784"/>
        <end position="800"/>
    </location>
</feature>
<name>A0A1Y1ZDT1_9PLEO</name>
<feature type="region of interest" description="Disordered" evidence="1">
    <location>
        <begin position="550"/>
        <end position="569"/>
    </location>
</feature>
<feature type="domain" description="T-SNARE coiled-coil homology" evidence="2">
    <location>
        <begin position="994"/>
        <end position="1056"/>
    </location>
</feature>
<dbReference type="InterPro" id="IPR036465">
    <property type="entry name" value="vWFA_dom_sf"/>
</dbReference>
<dbReference type="Pfam" id="PF08487">
    <property type="entry name" value="VIT"/>
    <property type="match status" value="1"/>
</dbReference>
<dbReference type="Gene3D" id="1.20.5.110">
    <property type="match status" value="1"/>
</dbReference>
<feature type="compositionally biased region" description="Low complexity" evidence="1">
    <location>
        <begin position="730"/>
        <end position="741"/>
    </location>
</feature>
<organism evidence="5 6">
    <name type="scientific">Clohesyomyces aquaticus</name>
    <dbReference type="NCBI Taxonomy" id="1231657"/>
    <lineage>
        <taxon>Eukaryota</taxon>
        <taxon>Fungi</taxon>
        <taxon>Dikarya</taxon>
        <taxon>Ascomycota</taxon>
        <taxon>Pezizomycotina</taxon>
        <taxon>Dothideomycetes</taxon>
        <taxon>Pleosporomycetidae</taxon>
        <taxon>Pleosporales</taxon>
        <taxon>Lindgomycetaceae</taxon>
        <taxon>Clohesyomyces</taxon>
    </lineage>
</organism>
<dbReference type="SMART" id="SM00327">
    <property type="entry name" value="VWA"/>
    <property type="match status" value="1"/>
</dbReference>
<reference evidence="5 6" key="1">
    <citation type="submission" date="2016-07" db="EMBL/GenBank/DDBJ databases">
        <title>Pervasive Adenine N6-methylation of Active Genes in Fungi.</title>
        <authorList>
            <consortium name="DOE Joint Genome Institute"/>
            <person name="Mondo S.J."/>
            <person name="Dannebaum R.O."/>
            <person name="Kuo R.C."/>
            <person name="Labutti K."/>
            <person name="Haridas S."/>
            <person name="Kuo A."/>
            <person name="Salamov A."/>
            <person name="Ahrendt S.R."/>
            <person name="Lipzen A."/>
            <person name="Sullivan W."/>
            <person name="Andreopoulos W.B."/>
            <person name="Clum A."/>
            <person name="Lindquist E."/>
            <person name="Daum C."/>
            <person name="Ramamoorthy G.K."/>
            <person name="Gryganskyi A."/>
            <person name="Culley D."/>
            <person name="Magnuson J.K."/>
            <person name="James T.Y."/>
            <person name="O'Malley M.A."/>
            <person name="Stajich J.E."/>
            <person name="Spatafora J.W."/>
            <person name="Visel A."/>
            <person name="Grigoriev I.V."/>
        </authorList>
    </citation>
    <scope>NUCLEOTIDE SEQUENCE [LARGE SCALE GENOMIC DNA]</scope>
    <source>
        <strain evidence="5 6">CBS 115471</strain>
    </source>
</reference>
<feature type="compositionally biased region" description="Pro residues" evidence="1">
    <location>
        <begin position="1105"/>
        <end position="1121"/>
    </location>
</feature>
<evidence type="ECO:0000256" key="1">
    <source>
        <dbReference type="SAM" id="MobiDB-lite"/>
    </source>
</evidence>
<feature type="compositionally biased region" description="Low complexity" evidence="1">
    <location>
        <begin position="820"/>
        <end position="830"/>
    </location>
</feature>
<dbReference type="InterPro" id="IPR013694">
    <property type="entry name" value="VIT"/>
</dbReference>
<dbReference type="SUPFAM" id="SSF53300">
    <property type="entry name" value="vWA-like"/>
    <property type="match status" value="1"/>
</dbReference>
<dbReference type="PROSITE" id="PS50192">
    <property type="entry name" value="T_SNARE"/>
    <property type="match status" value="1"/>
</dbReference>
<accession>A0A1Y1ZDT1</accession>
<protein>
    <submittedName>
        <fullName evidence="5">von Willebrand factor type A domain-domain-containing protein</fullName>
    </submittedName>
</protein>
<evidence type="ECO:0000259" key="3">
    <source>
        <dbReference type="PROSITE" id="PS50234"/>
    </source>
</evidence>
<feature type="region of interest" description="Disordered" evidence="1">
    <location>
        <begin position="918"/>
        <end position="1002"/>
    </location>
</feature>
<dbReference type="PANTHER" id="PTHR45737:SF6">
    <property type="entry name" value="VON WILLEBRAND FACTOR A DOMAIN-CONTAINING PROTEIN 5A"/>
    <property type="match status" value="1"/>
</dbReference>
<feature type="domain" description="VWFA" evidence="3">
    <location>
        <begin position="294"/>
        <end position="465"/>
    </location>
</feature>
<feature type="compositionally biased region" description="Gly residues" evidence="1">
    <location>
        <begin position="757"/>
        <end position="769"/>
    </location>
</feature>
<feature type="compositionally biased region" description="Acidic residues" evidence="1">
    <location>
        <begin position="990"/>
        <end position="1002"/>
    </location>
</feature>
<dbReference type="OrthoDB" id="1729737at2759"/>
<dbReference type="Proteomes" id="UP000193144">
    <property type="component" value="Unassembled WGS sequence"/>
</dbReference>
<keyword evidence="6" id="KW-1185">Reference proteome</keyword>
<dbReference type="AlphaFoldDB" id="A0A1Y1ZDT1"/>
<comment type="caution">
    <text evidence="5">The sequence shown here is derived from an EMBL/GenBank/DDBJ whole genome shotgun (WGS) entry which is preliminary data.</text>
</comment>
<proteinExistence type="predicted"/>
<dbReference type="PANTHER" id="PTHR45737">
    <property type="entry name" value="VON WILLEBRAND FACTOR A DOMAIN-CONTAINING PROTEIN 5A"/>
    <property type="match status" value="1"/>
</dbReference>
<feature type="compositionally biased region" description="Low complexity" evidence="1">
    <location>
        <begin position="931"/>
        <end position="952"/>
    </location>
</feature>
<feature type="domain" description="VIT" evidence="4">
    <location>
        <begin position="18"/>
        <end position="150"/>
    </location>
</feature>
<evidence type="ECO:0000313" key="5">
    <source>
        <dbReference type="EMBL" id="ORY08344.1"/>
    </source>
</evidence>
<dbReference type="Gene3D" id="3.40.50.410">
    <property type="entry name" value="von Willebrand factor, type A domain"/>
    <property type="match status" value="1"/>
</dbReference>
<gene>
    <name evidence="5" type="ORF">BCR34DRAFT_569974</name>
</gene>
<feature type="region of interest" description="Disordered" evidence="1">
    <location>
        <begin position="1052"/>
        <end position="1125"/>
    </location>
</feature>
<dbReference type="EMBL" id="MCFA01000102">
    <property type="protein sequence ID" value="ORY08344.1"/>
    <property type="molecule type" value="Genomic_DNA"/>
</dbReference>
<evidence type="ECO:0000313" key="6">
    <source>
        <dbReference type="Proteomes" id="UP000193144"/>
    </source>
</evidence>
<dbReference type="PROSITE" id="PS51468">
    <property type="entry name" value="VIT"/>
    <property type="match status" value="1"/>
</dbReference>
<sequence>MSTFYRRHPHIFCGLYYTLPDYYCSHLEKFYLPQVSLKAHSTILSTTSRTVLTQTFVNPSDTKGIREARYTFPLYDGVSVVGFTCHVGDRVIIGEVKEKEKAKQVFKEAVARGETAALLDQLPDASDVFTTTIGNIPPGADVVVKITYLGELKHDMEVDGIRFTIPTIICPRYGKYPLGLTSNSNAKGTGIEITVDAEMTEGSFIQQIRSPSHPISISMGTTSASPLATPTMAKASATLSLNSAQLDTDFILQIIAKDTGVPKAVLETHPTLPNHRALMATLVPKFSLPGEKPEVVFVVDRSGSMANTRIKLVIQALQVFLKSLPVGVKFNICSFGSTFSFLWPKSATYSQQTLDEAVAHVSSMTANFGGTEMYNPLKATIEQRYKDIPLEVMLLTDGEIWDQERLFGYLNTEIGEKKQPIRVFTLGIGNGVSHALIEGVAKAGNGFAQTVGEGEKMDSKVVRMLKGALSPHVNDYTLEVKYSSEKGPATTVQEEDDDFEIIEKVADSLTVDLTLDEKKEEKEKPVRGLQSKTMRTFFADYHQKKTISLFDPTADPDKEAPPPYDESGEARYSHLPKIALPKIIQAPQNIPSLFAFNRTTVYLLLGPDAPQKTPKSVLLKGTSHHGPLELEIPIQILDIPGETVHQLAAKKAISELEQGRGWLPKSKDSTGQLLKEKFESRFSDMVEREAVRLGVQFQVGGKWCSFVAVESNAANREKHDKGGYEVLDDGVPVSGPGSQGVNLSADSSNTRSKGLFGMFGGGSRGGRGGSRNSSAPPPLRTRSARTSGPQTTAVPPSQESYDPAHYASLDPSHSIGLSAGYSPSSPGYTPTSPPRAAAYPGSPPAFSNSYAAASYGPPSNPFPTRLSGVLASTERGERLDSLASRSNDLSINAEAFRSAKSAKKSSGLFGGLFGSSTPASAPSMAFGSPPAQMQPQPTGFQQQQQQAQIQQPQPAPRGSAFGSPFGSAAQAPPPPAHRMVSGSKAKYQFEADDEDEEWENGDEAQNISAVVSRLRHSAQLTAGEIDQQNMTMDRITAKSESVDAGIGMNRARLSRIGGPAPSAEKEAEKKKKAKSPGSPPKIARNSLASAPANMSGFIGMGGPGAPAPEPAPPAPPLPPKSPTDTLHTLISLQTFSGSFSPSPSLLSLLSLTPEVFKTQISVLGLSEEQLATALAVVYFENKLAEFQGSWELVVEKARGWLEGEGVGGDVLGKVVAVLG</sequence>